<feature type="region of interest" description="Disordered" evidence="1">
    <location>
        <begin position="85"/>
        <end position="114"/>
    </location>
</feature>
<protein>
    <submittedName>
        <fullName evidence="2">Uncharacterized protein</fullName>
    </submittedName>
</protein>
<evidence type="ECO:0000313" key="2">
    <source>
        <dbReference type="EMBL" id="TFK37600.1"/>
    </source>
</evidence>
<dbReference type="EMBL" id="ML213607">
    <property type="protein sequence ID" value="TFK37600.1"/>
    <property type="molecule type" value="Genomic_DNA"/>
</dbReference>
<dbReference type="AlphaFoldDB" id="A0A5C3LXF1"/>
<evidence type="ECO:0000313" key="3">
    <source>
        <dbReference type="Proteomes" id="UP000308652"/>
    </source>
</evidence>
<reference evidence="2 3" key="1">
    <citation type="journal article" date="2019" name="Nat. Ecol. Evol.">
        <title>Megaphylogeny resolves global patterns of mushroom evolution.</title>
        <authorList>
            <person name="Varga T."/>
            <person name="Krizsan K."/>
            <person name="Foldi C."/>
            <person name="Dima B."/>
            <person name="Sanchez-Garcia M."/>
            <person name="Sanchez-Ramirez S."/>
            <person name="Szollosi G.J."/>
            <person name="Szarkandi J.G."/>
            <person name="Papp V."/>
            <person name="Albert L."/>
            <person name="Andreopoulos W."/>
            <person name="Angelini C."/>
            <person name="Antonin V."/>
            <person name="Barry K.W."/>
            <person name="Bougher N.L."/>
            <person name="Buchanan P."/>
            <person name="Buyck B."/>
            <person name="Bense V."/>
            <person name="Catcheside P."/>
            <person name="Chovatia M."/>
            <person name="Cooper J."/>
            <person name="Damon W."/>
            <person name="Desjardin D."/>
            <person name="Finy P."/>
            <person name="Geml J."/>
            <person name="Haridas S."/>
            <person name="Hughes K."/>
            <person name="Justo A."/>
            <person name="Karasinski D."/>
            <person name="Kautmanova I."/>
            <person name="Kiss B."/>
            <person name="Kocsube S."/>
            <person name="Kotiranta H."/>
            <person name="LaButti K.M."/>
            <person name="Lechner B.E."/>
            <person name="Liimatainen K."/>
            <person name="Lipzen A."/>
            <person name="Lukacs Z."/>
            <person name="Mihaltcheva S."/>
            <person name="Morgado L.N."/>
            <person name="Niskanen T."/>
            <person name="Noordeloos M.E."/>
            <person name="Ohm R.A."/>
            <person name="Ortiz-Santana B."/>
            <person name="Ovrebo C."/>
            <person name="Racz N."/>
            <person name="Riley R."/>
            <person name="Savchenko A."/>
            <person name="Shiryaev A."/>
            <person name="Soop K."/>
            <person name="Spirin V."/>
            <person name="Szebenyi C."/>
            <person name="Tomsovsky M."/>
            <person name="Tulloss R.E."/>
            <person name="Uehling J."/>
            <person name="Grigoriev I.V."/>
            <person name="Vagvolgyi C."/>
            <person name="Papp T."/>
            <person name="Martin F.M."/>
            <person name="Miettinen O."/>
            <person name="Hibbett D.S."/>
            <person name="Nagy L.G."/>
        </authorList>
    </citation>
    <scope>NUCLEOTIDE SEQUENCE [LARGE SCALE GENOMIC DNA]</scope>
    <source>
        <strain evidence="2 3">CBS 166.37</strain>
    </source>
</reference>
<evidence type="ECO:0000256" key="1">
    <source>
        <dbReference type="SAM" id="MobiDB-lite"/>
    </source>
</evidence>
<name>A0A5C3LXF1_9AGAR</name>
<organism evidence="2 3">
    <name type="scientific">Crucibulum laeve</name>
    <dbReference type="NCBI Taxonomy" id="68775"/>
    <lineage>
        <taxon>Eukaryota</taxon>
        <taxon>Fungi</taxon>
        <taxon>Dikarya</taxon>
        <taxon>Basidiomycota</taxon>
        <taxon>Agaricomycotina</taxon>
        <taxon>Agaricomycetes</taxon>
        <taxon>Agaricomycetidae</taxon>
        <taxon>Agaricales</taxon>
        <taxon>Agaricineae</taxon>
        <taxon>Nidulariaceae</taxon>
        <taxon>Crucibulum</taxon>
    </lineage>
</organism>
<gene>
    <name evidence="2" type="ORF">BDQ12DRAFT_713390</name>
</gene>
<feature type="compositionally biased region" description="Low complexity" evidence="1">
    <location>
        <begin position="93"/>
        <end position="106"/>
    </location>
</feature>
<keyword evidence="3" id="KW-1185">Reference proteome</keyword>
<accession>A0A5C3LXF1</accession>
<sequence>MTSLAPTKPFKIIKPIPFDKEKPLPPIPNLSIEPSFYADAAGVPKLSSKKMISIAPTKSLKILKKRVHWHPTPFFLDQEKSAASSHSVHDNGSSEVAFSSFSSGGESHPHKEEEEGTLMLAKFERITDWLSDIKDLEWDFVENYETEFTSDSSSESDSGGEEPFELVEYEGEGIVFRAAVAERVKKVVVDDGKTLMKKMKTKSKHALKRMKNAVK</sequence>
<dbReference type="Proteomes" id="UP000308652">
    <property type="component" value="Unassembled WGS sequence"/>
</dbReference>
<proteinExistence type="predicted"/>